<sequence length="140" mass="15832">MILYRLAKWMEERKRLKQLIAETDENPAVYIEQKALVEQQMIREAYQWLEPGKAAEEAQFALHVTDELGGVQPLYGMEDSDRLPALILKDVLANMQRNAVVSGAHAFASGAVKLTKAEETFPEELYHMPLVGEEAVHVQP</sequence>
<dbReference type="OrthoDB" id="2614794at2"/>
<dbReference type="Proteomes" id="UP000307943">
    <property type="component" value="Unassembled WGS sequence"/>
</dbReference>
<evidence type="ECO:0000313" key="2">
    <source>
        <dbReference type="Proteomes" id="UP000307943"/>
    </source>
</evidence>
<evidence type="ECO:0000313" key="1">
    <source>
        <dbReference type="EMBL" id="TNJ54947.1"/>
    </source>
</evidence>
<keyword evidence="2" id="KW-1185">Reference proteome</keyword>
<proteinExistence type="predicted"/>
<accession>A0A5C4SVV7</accession>
<gene>
    <name evidence="1" type="ORF">FE784_39695</name>
</gene>
<organism evidence="1 2">
    <name type="scientific">Paenibacillus hemerocallicola</name>
    <dbReference type="NCBI Taxonomy" id="1172614"/>
    <lineage>
        <taxon>Bacteria</taxon>
        <taxon>Bacillati</taxon>
        <taxon>Bacillota</taxon>
        <taxon>Bacilli</taxon>
        <taxon>Bacillales</taxon>
        <taxon>Paenibacillaceae</taxon>
        <taxon>Paenibacillus</taxon>
    </lineage>
</organism>
<dbReference type="RefSeq" id="WP_139607829.1">
    <property type="nucleotide sequence ID" value="NZ_VDCQ01000121.1"/>
</dbReference>
<comment type="caution">
    <text evidence="1">The sequence shown here is derived from an EMBL/GenBank/DDBJ whole genome shotgun (WGS) entry which is preliminary data.</text>
</comment>
<dbReference type="AlphaFoldDB" id="A0A5C4SVV7"/>
<dbReference type="EMBL" id="VDCQ01000121">
    <property type="protein sequence ID" value="TNJ54947.1"/>
    <property type="molecule type" value="Genomic_DNA"/>
</dbReference>
<reference evidence="1 2" key="1">
    <citation type="submission" date="2019-05" db="EMBL/GenBank/DDBJ databases">
        <title>We sequenced the genome of Paenibacillus hemerocallicola KCTC 33185 for further insight into its adaptation and study the phylogeny of Paenibacillus.</title>
        <authorList>
            <person name="Narsing Rao M.P."/>
        </authorList>
    </citation>
    <scope>NUCLEOTIDE SEQUENCE [LARGE SCALE GENOMIC DNA]</scope>
    <source>
        <strain evidence="1 2">KCTC 33185</strain>
    </source>
</reference>
<protein>
    <submittedName>
        <fullName evidence="1">Uncharacterized protein</fullName>
    </submittedName>
</protein>
<name>A0A5C4SVV7_9BACL</name>